<dbReference type="Proteomes" id="UP000689129">
    <property type="component" value="Unassembled WGS sequence"/>
</dbReference>
<protein>
    <submittedName>
        <fullName evidence="3">Uncharacterized protein</fullName>
    </submittedName>
</protein>
<dbReference type="AlphaFoldDB" id="A0A8I2ZD84"/>
<organism evidence="3 4">
    <name type="scientific">Verticillium longisporum</name>
    <name type="common">Verticillium dahliae var. longisporum</name>
    <dbReference type="NCBI Taxonomy" id="100787"/>
    <lineage>
        <taxon>Eukaryota</taxon>
        <taxon>Fungi</taxon>
        <taxon>Dikarya</taxon>
        <taxon>Ascomycota</taxon>
        <taxon>Pezizomycotina</taxon>
        <taxon>Sordariomycetes</taxon>
        <taxon>Hypocreomycetidae</taxon>
        <taxon>Glomerellales</taxon>
        <taxon>Plectosphaerellaceae</taxon>
        <taxon>Verticillium</taxon>
    </lineage>
</organism>
<accession>A0A8I2ZD84</accession>
<feature type="compositionally biased region" description="Basic and acidic residues" evidence="2">
    <location>
        <begin position="1"/>
        <end position="26"/>
    </location>
</feature>
<dbReference type="EMBL" id="JAEMWZ010000280">
    <property type="protein sequence ID" value="KAG7127982.1"/>
    <property type="molecule type" value="Genomic_DNA"/>
</dbReference>
<comment type="caution">
    <text evidence="3">The sequence shown here is derived from an EMBL/GenBank/DDBJ whole genome shotgun (WGS) entry which is preliminary data.</text>
</comment>
<feature type="region of interest" description="Disordered" evidence="2">
    <location>
        <begin position="1"/>
        <end position="72"/>
    </location>
</feature>
<evidence type="ECO:0000313" key="3">
    <source>
        <dbReference type="EMBL" id="KAG7127982.1"/>
    </source>
</evidence>
<sequence>MAPPRDDHRDHSEYHKSGIQESRSDNPDASSNLEVAQLNIPDLPDGLLSKQAPPLPDRRVNRQQSQHFGGQNYLPDVEKYIMAENVGQSSQSNITSSSPERQTSGGFEGLRQDNNIDIMIKTHATLAAQIEFLTARAEIAEKRQSRAEYALEERIRSGNDLNEKLKKIKNFTENLEETKKENEALKEQLRDAQSHIFSLQPYRQDVTPEKVGRFMSPWLDHHQESLEIILNGLRKRPGDAAMIKRALSKNADLVHATKYPDTDEDVVISLILRHLNDHIFQKTLYSIIPDHINLLQAIESAMQSTEPKRDLFATRTWIAEAYTTLINMDGFRSMRQEREKEIAQDLVTLLGIFCSRDQTDAFCTGFVQQCVRPAMKLYEKILISTHIFYLDPTPYVAWVRDSTGDVELSSSFWEHVAEHKLECKNVLQNRKTFDPRKLNPEPTKRELCQNLEVQMLVAWGSEEQRIKFKKGGDQTLISAIWAVNKREGRAGFRWA</sequence>
<evidence type="ECO:0000256" key="2">
    <source>
        <dbReference type="SAM" id="MobiDB-lite"/>
    </source>
</evidence>
<reference evidence="3" key="1">
    <citation type="journal article" date="2021" name="Mol. Plant Pathol.">
        <title>A 20-kb lineage-specific genomic region tames virulence in pathogenic amphidiploid Verticillium longisporum.</title>
        <authorList>
            <person name="Harting R."/>
            <person name="Starke J."/>
            <person name="Kusch H."/>
            <person name="Poggeler S."/>
            <person name="Maurus I."/>
            <person name="Schluter R."/>
            <person name="Landesfeind M."/>
            <person name="Bulla I."/>
            <person name="Nowrousian M."/>
            <person name="de Jonge R."/>
            <person name="Stahlhut G."/>
            <person name="Hoff K.J."/>
            <person name="Asshauer K.P."/>
            <person name="Thurmer A."/>
            <person name="Stanke M."/>
            <person name="Daniel R."/>
            <person name="Morgenstern B."/>
            <person name="Thomma B.P.H.J."/>
            <person name="Kronstad J.W."/>
            <person name="Braus-Stromeyer S.A."/>
            <person name="Braus G.H."/>
        </authorList>
    </citation>
    <scope>NUCLEOTIDE SEQUENCE</scope>
    <source>
        <strain evidence="3">Vl32</strain>
    </source>
</reference>
<dbReference type="OrthoDB" id="4755094at2759"/>
<evidence type="ECO:0000256" key="1">
    <source>
        <dbReference type="SAM" id="Coils"/>
    </source>
</evidence>
<feature type="compositionally biased region" description="Low complexity" evidence="2">
    <location>
        <begin position="89"/>
        <end position="98"/>
    </location>
</feature>
<proteinExistence type="predicted"/>
<name>A0A8I2ZD84_VERLO</name>
<keyword evidence="1" id="KW-0175">Coiled coil</keyword>
<feature type="region of interest" description="Disordered" evidence="2">
    <location>
        <begin position="87"/>
        <end position="110"/>
    </location>
</feature>
<feature type="coiled-coil region" evidence="1">
    <location>
        <begin position="123"/>
        <end position="195"/>
    </location>
</feature>
<gene>
    <name evidence="3" type="ORF">HYQ45_012228</name>
</gene>
<evidence type="ECO:0000313" key="4">
    <source>
        <dbReference type="Proteomes" id="UP000689129"/>
    </source>
</evidence>